<accession>A0A4P2VGJ9</accession>
<evidence type="ECO:0000313" key="1">
    <source>
        <dbReference type="EMBL" id="BBE42382.1"/>
    </source>
</evidence>
<dbReference type="Proteomes" id="UP000509448">
    <property type="component" value="Chromosome"/>
</dbReference>
<evidence type="ECO:0000313" key="2">
    <source>
        <dbReference type="Proteomes" id="UP000509448"/>
    </source>
</evidence>
<reference evidence="1 2" key="1">
    <citation type="journal article" date="2019" name="ISME J.">
        <title>Isolation and characterization of a thermophilic sulfur- and iron-reducing thaumarchaeote from a terrestrial acidic hot spring.</title>
        <authorList>
            <person name="Kato S."/>
            <person name="Itoh T."/>
            <person name="Yuki M."/>
            <person name="Nagamori M."/>
            <person name="Ohnishi M."/>
            <person name="Uematsu K."/>
            <person name="Suzuki K."/>
            <person name="Takashina T."/>
            <person name="Ohkuma M."/>
        </authorList>
    </citation>
    <scope>NUCLEOTIDE SEQUENCE [LARGE SCALE GENOMIC DNA]</scope>
    <source>
        <strain evidence="1 2">NAS-02</strain>
    </source>
</reference>
<protein>
    <submittedName>
        <fullName evidence="1">Uncharacterized protein</fullName>
    </submittedName>
</protein>
<dbReference type="KEGG" id="ccai:NAS2_0993"/>
<dbReference type="EMBL" id="AP018732">
    <property type="protein sequence ID" value="BBE42382.1"/>
    <property type="molecule type" value="Genomic_DNA"/>
</dbReference>
<name>A0A4P2VGJ9_9ARCH</name>
<dbReference type="AlphaFoldDB" id="A0A4P2VGJ9"/>
<keyword evidence="2" id="KW-1185">Reference proteome</keyword>
<proteinExistence type="predicted"/>
<sequence>MGILQDVVHLCRQVSVRGKACELAAELRVVGEGEEAAI</sequence>
<gene>
    <name evidence="1" type="ORF">NAS2_0993</name>
</gene>
<organism evidence="1 2">
    <name type="scientific">Conexivisphaera calida</name>
    <dbReference type="NCBI Taxonomy" id="1874277"/>
    <lineage>
        <taxon>Archaea</taxon>
        <taxon>Nitrososphaerota</taxon>
        <taxon>Conexivisphaeria</taxon>
        <taxon>Conexivisphaerales</taxon>
        <taxon>Conexivisphaeraceae</taxon>
        <taxon>Conexivisphaera</taxon>
    </lineage>
</organism>